<dbReference type="AlphaFoldDB" id="A0AAD9FQ71"/>
<feature type="compositionally biased region" description="Basic residues" evidence="1">
    <location>
        <begin position="21"/>
        <end position="31"/>
    </location>
</feature>
<protein>
    <submittedName>
        <fullName evidence="2">Uncharacterized protein</fullName>
    </submittedName>
</protein>
<accession>A0AAD9FQ71</accession>
<evidence type="ECO:0000256" key="1">
    <source>
        <dbReference type="SAM" id="MobiDB-lite"/>
    </source>
</evidence>
<feature type="region of interest" description="Disordered" evidence="1">
    <location>
        <begin position="655"/>
        <end position="693"/>
    </location>
</feature>
<feature type="region of interest" description="Disordered" evidence="1">
    <location>
        <begin position="1083"/>
        <end position="1108"/>
    </location>
</feature>
<gene>
    <name evidence="2" type="ORF">DB88DRAFT_548240</name>
</gene>
<comment type="caution">
    <text evidence="2">The sequence shown here is derived from an EMBL/GenBank/DDBJ whole genome shotgun (WGS) entry which is preliminary data.</text>
</comment>
<dbReference type="Proteomes" id="UP001182556">
    <property type="component" value="Unassembled WGS sequence"/>
</dbReference>
<keyword evidence="3" id="KW-1185">Reference proteome</keyword>
<dbReference type="EMBL" id="JAODAN010000010">
    <property type="protein sequence ID" value="KAK1921837.1"/>
    <property type="molecule type" value="Genomic_DNA"/>
</dbReference>
<reference evidence="2" key="1">
    <citation type="submission" date="2023-02" db="EMBL/GenBank/DDBJ databases">
        <title>Identification and recombinant expression of a fungal hydrolase from Papiliotrema laurentii that hydrolyzes apple cutin and clears colloidal polyester polyurethane.</title>
        <authorList>
            <consortium name="DOE Joint Genome Institute"/>
            <person name="Roman V.A."/>
            <person name="Bojanowski C."/>
            <person name="Crable B.R."/>
            <person name="Wagner D.N."/>
            <person name="Hung C.S."/>
            <person name="Nadeau L.J."/>
            <person name="Schratz L."/>
            <person name="Haridas S."/>
            <person name="Pangilinan J."/>
            <person name="Lipzen A."/>
            <person name="Na H."/>
            <person name="Yan M."/>
            <person name="Ng V."/>
            <person name="Grigoriev I.V."/>
            <person name="Spatafora J.W."/>
            <person name="Barlow D."/>
            <person name="Biffinger J."/>
            <person name="Kelley-Loughnane N."/>
            <person name="Varaljay V.A."/>
            <person name="Crookes-Goodson W.J."/>
        </authorList>
    </citation>
    <scope>NUCLEOTIDE SEQUENCE</scope>
    <source>
        <strain evidence="2">5307AH</strain>
    </source>
</reference>
<sequence>MRHLRRKIDSTVGKLRTLKGRLHRSHARQKVRPADSDASDEATIVTPTPSSLPPVVPSIDGRPPSPNILRFSIKASTDAFLSNPSVLEALTARATHSPGPHESDTHPFETSGLKLSGLTALFTELPRWKPGQALDQCHYTIPSPDQWRRLYLRLLDLDDFKTLRPKTRTALIDATRVVVEAMYGEDNPKRLVARDTLLSESNYTVRKTSGFRSTAYTGKGKQRALETPDFDVEHTPEGVLGNFADVGSEPFVCLHMSNEALRDTTIIARRYQKTQSSEEKAGLSVLLKRMGRGTMTCTEVKHCLEKRRFRVGHPDTDPVNTSVPPHHEKHLSAPDVMSKPSLNAPLPSVLHHHLSARTKYSSLNLLRNKRGTPFPETAHEEPRGLYFTSENEKRWLEKCRVTSKPPREKPGVLWRLRRYKSATHESTRKQFIDEFLSYIEQGLSDLDRGQKANGTFLLESLRTAFCTGSEKDRGLDLESCDGRSQELRTTEGETMDDLPETIKIAFREAAKLELAASGSMRKGENLVRNGHARACAWRWDVDCTAQPFLPSRCCWRSQYCADCFTEAWPAGQCRCTRNIVICPRLRSYPTQLEGMGHVAPPQGQSPDRHVRQGGLIAPRFIVDACHDSLDLFVSAALGFQRPVSIDTPHQNVSVAARPRGSGATFERTESRMTSYPTSSGPSTTFTAPSIDTSKDDTMDVQAFKDSIERACQTLAQQNVLRALMTRHYHSGTSGASQDFWHNELKLDTLCNAIATLPTAYGSPESGWEVPELTHENLTAIYKSATDVTRALDPDTRMQVIEKQDAGQEGITHDEGDDKTRGTQGDHPPRKIAWHNPLSDTEYLEFEDPLGTEETYEPVKGKGKGKATVGAGSDFENLGRPEHHAVQDLSEDLTQTHCCLAWSELALKHGREFARLHQGFKTRNDDDSVALMKLHLYQMGIGQLTRQGVESRLEEAARFIGDNFISGTGTNSGSDKAGNGRQQLTDALRTLLEEPLCLPKDDFRGYFDLMEGLSKMYGDPHTIAQDTAVAQTGPSQLPHEYLSKWKQSMLTTMKGYPEDVERIVRKLKEFREAIDLLASQHLRADSSGGKATGSRSSARSRNFPLFGKSKSTGQKGVNGVATSWKLPSLGKKDGKAGLQSLTSRNGGMMLSQSKILDQMKKLPPDSRAARQAEFARKMCYDLEKGLVTETELSNIVNSLCRRVIVMSAKKEWTDTGSPGQQPKVHVGMASFAPLMNALVLKDPAKADVVSSLGNDFNTGQITGGELTRRLRGLQNASSGY</sequence>
<evidence type="ECO:0000313" key="3">
    <source>
        <dbReference type="Proteomes" id="UP001182556"/>
    </source>
</evidence>
<feature type="compositionally biased region" description="Basic and acidic residues" evidence="1">
    <location>
        <begin position="802"/>
        <end position="820"/>
    </location>
</feature>
<proteinExistence type="predicted"/>
<feature type="region of interest" description="Disordered" evidence="1">
    <location>
        <begin position="21"/>
        <end position="63"/>
    </location>
</feature>
<feature type="compositionally biased region" description="Low complexity" evidence="1">
    <location>
        <begin position="673"/>
        <end position="689"/>
    </location>
</feature>
<evidence type="ECO:0000313" key="2">
    <source>
        <dbReference type="EMBL" id="KAK1921837.1"/>
    </source>
</evidence>
<organism evidence="2 3">
    <name type="scientific">Papiliotrema laurentii</name>
    <name type="common">Cryptococcus laurentii</name>
    <dbReference type="NCBI Taxonomy" id="5418"/>
    <lineage>
        <taxon>Eukaryota</taxon>
        <taxon>Fungi</taxon>
        <taxon>Dikarya</taxon>
        <taxon>Basidiomycota</taxon>
        <taxon>Agaricomycotina</taxon>
        <taxon>Tremellomycetes</taxon>
        <taxon>Tremellales</taxon>
        <taxon>Rhynchogastremaceae</taxon>
        <taxon>Papiliotrema</taxon>
    </lineage>
</organism>
<feature type="region of interest" description="Disordered" evidence="1">
    <location>
        <begin position="802"/>
        <end position="833"/>
    </location>
</feature>
<name>A0AAD9FQ71_PAPLA</name>